<dbReference type="OrthoDB" id="5767765at2"/>
<protein>
    <submittedName>
        <fullName evidence="3">PH (Pleckstrin Homology) domain-containing protein</fullName>
    </submittedName>
</protein>
<reference evidence="3 4" key="1">
    <citation type="submission" date="2019-03" db="EMBL/GenBank/DDBJ databases">
        <title>Freshwater and sediment microbial communities from various areas in North America, analyzing microbe dynamics in response to fracking.</title>
        <authorList>
            <person name="Lamendella R."/>
        </authorList>
    </citation>
    <scope>NUCLEOTIDE SEQUENCE [LARGE SCALE GENOMIC DNA]</scope>
    <source>
        <strain evidence="3 4">74A</strain>
    </source>
</reference>
<feature type="transmembrane region" description="Helical" evidence="1">
    <location>
        <begin position="42"/>
        <end position="62"/>
    </location>
</feature>
<keyword evidence="1" id="KW-0472">Membrane</keyword>
<dbReference type="RefSeq" id="WP_133040121.1">
    <property type="nucleotide sequence ID" value="NZ_SLWF01000031.1"/>
</dbReference>
<dbReference type="InterPro" id="IPR027783">
    <property type="entry name" value="Bacterial_PH-related"/>
</dbReference>
<evidence type="ECO:0000256" key="1">
    <source>
        <dbReference type="SAM" id="Phobius"/>
    </source>
</evidence>
<feature type="domain" description="Bacterial Pleckstrin homology" evidence="2">
    <location>
        <begin position="70"/>
        <end position="171"/>
    </location>
</feature>
<dbReference type="Pfam" id="PF10882">
    <property type="entry name" value="bPH_5"/>
    <property type="match status" value="1"/>
</dbReference>
<proteinExistence type="predicted"/>
<dbReference type="EMBL" id="SLWF01000031">
    <property type="protein sequence ID" value="TCN79675.1"/>
    <property type="molecule type" value="Genomic_DNA"/>
</dbReference>
<sequence>MDSQWFVLAPLSKAAHASFCVLLLVLLVLLLFLLLKQTPVGAKAASAGLLLATIGFFSWIYWQANTAGMSVSAKTLDIKVPLYSQSIALSHLQLQHARQINLQDKETPSLSWRINGVGLPGYSLGWFRLESGNKAFAAISDSHNVVMLPTDLGYTLLVSTADAPSFLATLHANSATPSP</sequence>
<organism evidence="3 4">
    <name type="scientific">Shewanella fodinae</name>
    <dbReference type="NCBI Taxonomy" id="552357"/>
    <lineage>
        <taxon>Bacteria</taxon>
        <taxon>Pseudomonadati</taxon>
        <taxon>Pseudomonadota</taxon>
        <taxon>Gammaproteobacteria</taxon>
        <taxon>Alteromonadales</taxon>
        <taxon>Shewanellaceae</taxon>
        <taxon>Shewanella</taxon>
    </lineage>
</organism>
<dbReference type="Proteomes" id="UP000294832">
    <property type="component" value="Unassembled WGS sequence"/>
</dbReference>
<comment type="caution">
    <text evidence="3">The sequence shown here is derived from an EMBL/GenBank/DDBJ whole genome shotgun (WGS) entry which is preliminary data.</text>
</comment>
<dbReference type="AlphaFoldDB" id="A0A4R2FFF8"/>
<gene>
    <name evidence="3" type="ORF">EDC91_13111</name>
</gene>
<evidence type="ECO:0000259" key="2">
    <source>
        <dbReference type="Pfam" id="PF10882"/>
    </source>
</evidence>
<evidence type="ECO:0000313" key="3">
    <source>
        <dbReference type="EMBL" id="TCN79675.1"/>
    </source>
</evidence>
<name>A0A4R2FFF8_9GAMM</name>
<feature type="transmembrane region" description="Helical" evidence="1">
    <location>
        <begin position="15"/>
        <end position="35"/>
    </location>
</feature>
<evidence type="ECO:0000313" key="4">
    <source>
        <dbReference type="Proteomes" id="UP000294832"/>
    </source>
</evidence>
<keyword evidence="1" id="KW-1133">Transmembrane helix</keyword>
<accession>A0A4R2FFF8</accession>
<keyword evidence="4" id="KW-1185">Reference proteome</keyword>
<keyword evidence="1" id="KW-0812">Transmembrane</keyword>